<dbReference type="Pfam" id="PF20434">
    <property type="entry name" value="BD-FAE"/>
    <property type="match status" value="1"/>
</dbReference>
<reference evidence="4" key="1">
    <citation type="journal article" date="2014" name="Int. J. Syst. Evol. Microbiol.">
        <title>Complete genome sequence of Corynebacterium casei LMG S-19264T (=DSM 44701T), isolated from a smear-ripened cheese.</title>
        <authorList>
            <consortium name="US DOE Joint Genome Institute (JGI-PGF)"/>
            <person name="Walter F."/>
            <person name="Albersmeier A."/>
            <person name="Kalinowski J."/>
            <person name="Ruckert C."/>
        </authorList>
    </citation>
    <scope>NUCLEOTIDE SEQUENCE</scope>
    <source>
        <strain evidence="4">CGMCC 4.7368</strain>
    </source>
</reference>
<name>A0A918DTI2_9ACTN</name>
<dbReference type="PANTHER" id="PTHR48081">
    <property type="entry name" value="AB HYDROLASE SUPERFAMILY PROTEIN C4A8.06C"/>
    <property type="match status" value="1"/>
</dbReference>
<evidence type="ECO:0000259" key="3">
    <source>
        <dbReference type="Pfam" id="PF20434"/>
    </source>
</evidence>
<protein>
    <recommendedName>
        <fullName evidence="3">BD-FAE-like domain-containing protein</fullName>
    </recommendedName>
</protein>
<dbReference type="SUPFAM" id="SSF53474">
    <property type="entry name" value="alpha/beta-Hydrolases"/>
    <property type="match status" value="1"/>
</dbReference>
<comment type="caution">
    <text evidence="4">The sequence shown here is derived from an EMBL/GenBank/DDBJ whole genome shotgun (WGS) entry which is preliminary data.</text>
</comment>
<evidence type="ECO:0000313" key="4">
    <source>
        <dbReference type="EMBL" id="GGO82048.1"/>
    </source>
</evidence>
<dbReference type="GO" id="GO:0016787">
    <property type="term" value="F:hydrolase activity"/>
    <property type="evidence" value="ECO:0007669"/>
    <property type="project" value="UniProtKB-KW"/>
</dbReference>
<gene>
    <name evidence="4" type="ORF">GCM10012289_72400</name>
</gene>
<dbReference type="InterPro" id="IPR049492">
    <property type="entry name" value="BD-FAE-like_dom"/>
</dbReference>
<dbReference type="EMBL" id="BMNH01000040">
    <property type="protein sequence ID" value="GGO82048.1"/>
    <property type="molecule type" value="Genomic_DNA"/>
</dbReference>
<dbReference type="Proteomes" id="UP000646523">
    <property type="component" value="Unassembled WGS sequence"/>
</dbReference>
<organism evidence="4 5">
    <name type="scientific">Nonomuraea cavernae</name>
    <dbReference type="NCBI Taxonomy" id="2045107"/>
    <lineage>
        <taxon>Bacteria</taxon>
        <taxon>Bacillati</taxon>
        <taxon>Actinomycetota</taxon>
        <taxon>Actinomycetes</taxon>
        <taxon>Streptosporangiales</taxon>
        <taxon>Streptosporangiaceae</taxon>
        <taxon>Nonomuraea</taxon>
    </lineage>
</organism>
<feature type="chain" id="PRO_5036857609" description="BD-FAE-like domain-containing protein" evidence="2">
    <location>
        <begin position="33"/>
        <end position="308"/>
    </location>
</feature>
<reference evidence="4" key="2">
    <citation type="submission" date="2020-09" db="EMBL/GenBank/DDBJ databases">
        <authorList>
            <person name="Sun Q."/>
            <person name="Zhou Y."/>
        </authorList>
    </citation>
    <scope>NUCLEOTIDE SEQUENCE</scope>
    <source>
        <strain evidence="4">CGMCC 4.7368</strain>
    </source>
</reference>
<feature type="signal peptide" evidence="2">
    <location>
        <begin position="1"/>
        <end position="32"/>
    </location>
</feature>
<accession>A0A918DTI2</accession>
<dbReference type="AlphaFoldDB" id="A0A918DTI2"/>
<evidence type="ECO:0000313" key="5">
    <source>
        <dbReference type="Proteomes" id="UP000646523"/>
    </source>
</evidence>
<evidence type="ECO:0000256" key="1">
    <source>
        <dbReference type="ARBA" id="ARBA00022801"/>
    </source>
</evidence>
<proteinExistence type="predicted"/>
<feature type="domain" description="BD-FAE-like" evidence="3">
    <location>
        <begin position="74"/>
        <end position="268"/>
    </location>
</feature>
<keyword evidence="5" id="KW-1185">Reference proteome</keyword>
<dbReference type="Gene3D" id="3.40.50.1820">
    <property type="entry name" value="alpha/beta hydrolase"/>
    <property type="match status" value="1"/>
</dbReference>
<keyword evidence="1" id="KW-0378">Hydrolase</keyword>
<evidence type="ECO:0000256" key="2">
    <source>
        <dbReference type="SAM" id="SignalP"/>
    </source>
</evidence>
<dbReference type="InterPro" id="IPR050300">
    <property type="entry name" value="GDXG_lipolytic_enzyme"/>
</dbReference>
<dbReference type="InterPro" id="IPR029058">
    <property type="entry name" value="AB_hydrolase_fold"/>
</dbReference>
<sequence length="308" mass="32816">MSIGKGKAVRFAVFAGALALATIALTPVTAHATTGPTPGPEVTTPTDPYGLGGLSFETVSYASQRRQDMDVWWTSDGTQRPGVFLIHGGWWSSGDKKGMSQIARGYAELGYTVFNINYRLTSQAAWPAQRTDALAAIATARKHAERWSFDPKNYVVVGFSAGGHIAGAVGTYGNGLSGLKGVVGLSPIVSPLRAYSDGAASTDPYKRKLRTSAIKLAGGCAPKGKCSRIWASMEIAWHASRKDAPMLTIHSQDEFVPATHSQVLKEMLGQVGVPVTIITTPGVAHSSALYREEGVTERVQRWIADRIG</sequence>
<keyword evidence="2" id="KW-0732">Signal</keyword>